<dbReference type="InterPro" id="IPR003784">
    <property type="entry name" value="BioY"/>
</dbReference>
<feature type="transmembrane region" description="Helical" evidence="9">
    <location>
        <begin position="115"/>
        <end position="139"/>
    </location>
</feature>
<sequence>MLKSRDLALIAIFTGIIAALGLIPAISPFGGAVPITAQSMGIMLAGAILGSKRGALSVLLFLALVAIGLPLLSGGRGGLGVFAGPSVGYLIGFPVAAFLVGLLTERVGRPYRLTLGTMANILGGVIALNAIGIVGMAIVLEVSLIKATTLAAAFMPGDLIKAVLTAFVAAGVHAAYPGLIPARAERNVAKGERVSV</sequence>
<name>A0A0A0JHG7_9MICO</name>
<dbReference type="OrthoDB" id="9803495at2"/>
<dbReference type="RefSeq" id="WP_035907233.1">
    <property type="nucleotide sequence ID" value="NZ_AVPK01000014.1"/>
</dbReference>
<keyword evidence="7 8" id="KW-0472">Membrane</keyword>
<dbReference type="PIRSF" id="PIRSF016661">
    <property type="entry name" value="BioY"/>
    <property type="match status" value="1"/>
</dbReference>
<dbReference type="PANTHER" id="PTHR34295:SF4">
    <property type="entry name" value="BIOTIN TRANSPORTER BIOY-RELATED"/>
    <property type="match status" value="1"/>
</dbReference>
<evidence type="ECO:0000256" key="4">
    <source>
        <dbReference type="ARBA" id="ARBA00022475"/>
    </source>
</evidence>
<feature type="transmembrane region" description="Helical" evidence="9">
    <location>
        <begin position="79"/>
        <end position="103"/>
    </location>
</feature>
<evidence type="ECO:0000313" key="11">
    <source>
        <dbReference type="Proteomes" id="UP000030011"/>
    </source>
</evidence>
<keyword evidence="3 8" id="KW-0813">Transport</keyword>
<organism evidence="10 11">
    <name type="scientific">Knoellia subterranea KCTC 19937</name>
    <dbReference type="NCBI Taxonomy" id="1385521"/>
    <lineage>
        <taxon>Bacteria</taxon>
        <taxon>Bacillati</taxon>
        <taxon>Actinomycetota</taxon>
        <taxon>Actinomycetes</taxon>
        <taxon>Micrococcales</taxon>
        <taxon>Intrasporangiaceae</taxon>
        <taxon>Knoellia</taxon>
    </lineage>
</organism>
<dbReference type="EMBL" id="AVPK01000014">
    <property type="protein sequence ID" value="KGN36199.1"/>
    <property type="molecule type" value="Genomic_DNA"/>
</dbReference>
<comment type="subcellular location">
    <subcellularLocation>
        <location evidence="1 8">Cell membrane</location>
        <topology evidence="1 8">Multi-pass membrane protein</topology>
    </subcellularLocation>
</comment>
<reference evidence="10 11" key="1">
    <citation type="submission" date="2013-08" db="EMBL/GenBank/DDBJ databases">
        <title>The genome sequence of Knoellia subterranea.</title>
        <authorList>
            <person name="Zhu W."/>
            <person name="Wang G."/>
        </authorList>
    </citation>
    <scope>NUCLEOTIDE SEQUENCE [LARGE SCALE GENOMIC DNA]</scope>
    <source>
        <strain evidence="10 11">KCTC 19937</strain>
    </source>
</reference>
<evidence type="ECO:0000256" key="6">
    <source>
        <dbReference type="ARBA" id="ARBA00022989"/>
    </source>
</evidence>
<keyword evidence="5 9" id="KW-0812">Transmembrane</keyword>
<feature type="transmembrane region" description="Helical" evidence="9">
    <location>
        <begin position="7"/>
        <end position="26"/>
    </location>
</feature>
<evidence type="ECO:0000256" key="8">
    <source>
        <dbReference type="PIRNR" id="PIRNR016661"/>
    </source>
</evidence>
<keyword evidence="11" id="KW-1185">Reference proteome</keyword>
<feature type="transmembrane region" description="Helical" evidence="9">
    <location>
        <begin position="32"/>
        <end position="49"/>
    </location>
</feature>
<evidence type="ECO:0000256" key="5">
    <source>
        <dbReference type="ARBA" id="ARBA00022692"/>
    </source>
</evidence>
<evidence type="ECO:0000256" key="7">
    <source>
        <dbReference type="ARBA" id="ARBA00023136"/>
    </source>
</evidence>
<proteinExistence type="inferred from homology"/>
<feature type="transmembrane region" description="Helical" evidence="9">
    <location>
        <begin position="159"/>
        <end position="180"/>
    </location>
</feature>
<gene>
    <name evidence="10" type="ORF">N803_04885</name>
</gene>
<comment type="caution">
    <text evidence="10">The sequence shown here is derived from an EMBL/GenBank/DDBJ whole genome shotgun (WGS) entry which is preliminary data.</text>
</comment>
<keyword evidence="4 8" id="KW-1003">Cell membrane</keyword>
<evidence type="ECO:0000313" key="10">
    <source>
        <dbReference type="EMBL" id="KGN36199.1"/>
    </source>
</evidence>
<accession>A0A0A0JHG7</accession>
<dbReference type="GO" id="GO:0005886">
    <property type="term" value="C:plasma membrane"/>
    <property type="evidence" value="ECO:0007669"/>
    <property type="project" value="UniProtKB-SubCell"/>
</dbReference>
<dbReference type="PANTHER" id="PTHR34295">
    <property type="entry name" value="BIOTIN TRANSPORTER BIOY"/>
    <property type="match status" value="1"/>
</dbReference>
<protein>
    <recommendedName>
        <fullName evidence="8">Biotin transporter</fullName>
    </recommendedName>
</protein>
<dbReference type="Proteomes" id="UP000030011">
    <property type="component" value="Unassembled WGS sequence"/>
</dbReference>
<evidence type="ECO:0000256" key="2">
    <source>
        <dbReference type="ARBA" id="ARBA00010692"/>
    </source>
</evidence>
<dbReference type="Gene3D" id="1.10.1760.20">
    <property type="match status" value="1"/>
</dbReference>
<feature type="transmembrane region" description="Helical" evidence="9">
    <location>
        <begin position="56"/>
        <end position="73"/>
    </location>
</feature>
<keyword evidence="6 9" id="KW-1133">Transmembrane helix</keyword>
<evidence type="ECO:0000256" key="1">
    <source>
        <dbReference type="ARBA" id="ARBA00004651"/>
    </source>
</evidence>
<comment type="similarity">
    <text evidence="2 8">Belongs to the BioY family.</text>
</comment>
<evidence type="ECO:0000256" key="3">
    <source>
        <dbReference type="ARBA" id="ARBA00022448"/>
    </source>
</evidence>
<evidence type="ECO:0000256" key="9">
    <source>
        <dbReference type="SAM" id="Phobius"/>
    </source>
</evidence>
<dbReference type="Pfam" id="PF02632">
    <property type="entry name" value="BioY"/>
    <property type="match status" value="1"/>
</dbReference>
<dbReference type="AlphaFoldDB" id="A0A0A0JHG7"/>
<dbReference type="eggNOG" id="COG1268">
    <property type="taxonomic scope" value="Bacteria"/>
</dbReference>
<dbReference type="STRING" id="1385521.N803_04885"/>
<dbReference type="GO" id="GO:0015225">
    <property type="term" value="F:biotin transmembrane transporter activity"/>
    <property type="evidence" value="ECO:0007669"/>
    <property type="project" value="UniProtKB-UniRule"/>
</dbReference>